<dbReference type="SUPFAM" id="SSF46565">
    <property type="entry name" value="Chaperone J-domain"/>
    <property type="match status" value="1"/>
</dbReference>
<dbReference type="PANTHER" id="PTHR44825:SF1">
    <property type="entry name" value="DNAJ HOMOLOG SUBFAMILY C MEMBER 4"/>
    <property type="match status" value="1"/>
</dbReference>
<evidence type="ECO:0000256" key="1">
    <source>
        <dbReference type="SAM" id="MobiDB-lite"/>
    </source>
</evidence>
<protein>
    <recommendedName>
        <fullName evidence="2">J domain-containing protein</fullName>
    </recommendedName>
</protein>
<dbReference type="PROSITE" id="PS50076">
    <property type="entry name" value="DNAJ_2"/>
    <property type="match status" value="1"/>
</dbReference>
<dbReference type="InterPro" id="IPR052763">
    <property type="entry name" value="DnaJ_C4"/>
</dbReference>
<dbReference type="InterPro" id="IPR001623">
    <property type="entry name" value="DnaJ_domain"/>
</dbReference>
<proteinExistence type="predicted"/>
<feature type="region of interest" description="Disordered" evidence="1">
    <location>
        <begin position="81"/>
        <end position="124"/>
    </location>
</feature>
<evidence type="ECO:0000313" key="3">
    <source>
        <dbReference type="EMBL" id="CAD9622510.1"/>
    </source>
</evidence>
<dbReference type="CDD" id="cd06257">
    <property type="entry name" value="DnaJ"/>
    <property type="match status" value="1"/>
</dbReference>
<sequence>MADGERPRTLYDVLGVQEDAQAEDLTKAYRHKALEQHPDKGGDKDAFDELAKAFKTLDCAESRDAYDAELARARERDALVEGGPSAGAGAFSEKQAQAPMPRAKTEPTAGSKRQGKLRASQPGNAGMCAQEWKGMSSGAHILKMLCDEATEEQKTEALFTKYAALPRGKDKKRQWLSSVRGQQKQDLKALAKKKEAEQMEKWSKWLNR</sequence>
<feature type="domain" description="J" evidence="2">
    <location>
        <begin position="9"/>
        <end position="70"/>
    </location>
</feature>
<dbReference type="AlphaFoldDB" id="A0A7S2M3J1"/>
<dbReference type="PANTHER" id="PTHR44825">
    <property type="match status" value="1"/>
</dbReference>
<dbReference type="Gene3D" id="1.10.287.110">
    <property type="entry name" value="DnaJ domain"/>
    <property type="match status" value="1"/>
</dbReference>
<dbReference type="InterPro" id="IPR036869">
    <property type="entry name" value="J_dom_sf"/>
</dbReference>
<dbReference type="SMART" id="SM00271">
    <property type="entry name" value="DnaJ"/>
    <property type="match status" value="1"/>
</dbReference>
<name>A0A7S2M3J1_9DINO</name>
<dbReference type="PRINTS" id="PR00625">
    <property type="entry name" value="JDOMAIN"/>
</dbReference>
<organism evidence="3">
    <name type="scientific">Zooxanthella nutricula</name>
    <dbReference type="NCBI Taxonomy" id="1333877"/>
    <lineage>
        <taxon>Eukaryota</taxon>
        <taxon>Sar</taxon>
        <taxon>Alveolata</taxon>
        <taxon>Dinophyceae</taxon>
        <taxon>Peridiniales</taxon>
        <taxon>Peridiniales incertae sedis</taxon>
        <taxon>Zooxanthella</taxon>
    </lineage>
</organism>
<gene>
    <name evidence="3" type="ORF">BRAN1462_LOCUS46015</name>
</gene>
<dbReference type="EMBL" id="HBGW01072193">
    <property type="protein sequence ID" value="CAD9622510.1"/>
    <property type="molecule type" value="Transcribed_RNA"/>
</dbReference>
<dbReference type="Pfam" id="PF00226">
    <property type="entry name" value="DnaJ"/>
    <property type="match status" value="1"/>
</dbReference>
<accession>A0A7S2M3J1</accession>
<evidence type="ECO:0000259" key="2">
    <source>
        <dbReference type="PROSITE" id="PS50076"/>
    </source>
</evidence>
<reference evidence="3" key="1">
    <citation type="submission" date="2021-01" db="EMBL/GenBank/DDBJ databases">
        <authorList>
            <person name="Corre E."/>
            <person name="Pelletier E."/>
            <person name="Niang G."/>
            <person name="Scheremetjew M."/>
            <person name="Finn R."/>
            <person name="Kale V."/>
            <person name="Holt S."/>
            <person name="Cochrane G."/>
            <person name="Meng A."/>
            <person name="Brown T."/>
            <person name="Cohen L."/>
        </authorList>
    </citation>
    <scope>NUCLEOTIDE SEQUENCE</scope>
    <source>
        <strain evidence="3">RCC3387</strain>
    </source>
</reference>